<evidence type="ECO:0000313" key="3">
    <source>
        <dbReference type="Proteomes" id="UP001218412"/>
    </source>
</evidence>
<feature type="transmembrane region" description="Helical" evidence="1">
    <location>
        <begin position="151"/>
        <end position="169"/>
    </location>
</feature>
<keyword evidence="1" id="KW-1133">Transmembrane helix</keyword>
<gene>
    <name evidence="2" type="ORF">JHW45_03485</name>
</gene>
<keyword evidence="1" id="KW-0812">Transmembrane</keyword>
<reference evidence="2 3" key="1">
    <citation type="submission" date="2021-01" db="EMBL/GenBank/DDBJ databases">
        <title>Biogeographic distribution of Paracoccus.</title>
        <authorList>
            <person name="Hollensteiner J."/>
            <person name="Leineberger J."/>
            <person name="Brinkhoff T."/>
            <person name="Daniel R."/>
        </authorList>
    </citation>
    <scope>NUCLEOTIDE SEQUENCE [LARGE SCALE GENOMIC DNA]</scope>
    <source>
        <strain evidence="2 3">LMG25392</strain>
    </source>
</reference>
<name>A0ABY7SYQ0_9RHOB</name>
<dbReference type="EMBL" id="CP067134">
    <property type="protein sequence ID" value="WCR11472.1"/>
    <property type="molecule type" value="Genomic_DNA"/>
</dbReference>
<sequence length="249" mass="25283">MFGLARIVQLVAAAAFVVGGLVLAFRPRPVPRLSQLDGIDGPLFSLSLGFDDPSRALLIPQLYVRPENPVMWALLLAVFAAVAGDAIARSGAAPKARHMRAWPYLSIALLAGAVGPWLLKPVPMAAAGLLLVGAVAATGAAIRTTGQRRGAIGFLAGWMTGVASAAVAAELGRYGGFSAGQTAVLAILPAAIIGMAVQVRLARSFAYSAALIWAFCALAITTMASAPATALAATLGIAAMTAVLIRAAS</sequence>
<proteinExistence type="predicted"/>
<keyword evidence="1" id="KW-0472">Membrane</keyword>
<feature type="transmembrane region" description="Helical" evidence="1">
    <location>
        <begin position="204"/>
        <end position="224"/>
    </location>
</feature>
<dbReference type="Proteomes" id="UP001218412">
    <property type="component" value="Chromosome"/>
</dbReference>
<dbReference type="RefSeq" id="WP_272859578.1">
    <property type="nucleotide sequence ID" value="NZ_CP067134.1"/>
</dbReference>
<accession>A0ABY7SYQ0</accession>
<evidence type="ECO:0000313" key="2">
    <source>
        <dbReference type="EMBL" id="WCR11472.1"/>
    </source>
</evidence>
<protein>
    <submittedName>
        <fullName evidence="2">Uncharacterized protein</fullName>
    </submittedName>
</protein>
<feature type="transmembrane region" description="Helical" evidence="1">
    <location>
        <begin position="230"/>
        <end position="248"/>
    </location>
</feature>
<keyword evidence="3" id="KW-1185">Reference proteome</keyword>
<feature type="transmembrane region" description="Helical" evidence="1">
    <location>
        <begin position="70"/>
        <end position="89"/>
    </location>
</feature>
<evidence type="ECO:0000256" key="1">
    <source>
        <dbReference type="SAM" id="Phobius"/>
    </source>
</evidence>
<feature type="transmembrane region" description="Helical" evidence="1">
    <location>
        <begin position="175"/>
        <end position="197"/>
    </location>
</feature>
<feature type="transmembrane region" description="Helical" evidence="1">
    <location>
        <begin position="125"/>
        <end position="144"/>
    </location>
</feature>
<organism evidence="2 3">
    <name type="scientific">Paracoccus stylophorae</name>
    <dbReference type="NCBI Taxonomy" id="659350"/>
    <lineage>
        <taxon>Bacteria</taxon>
        <taxon>Pseudomonadati</taxon>
        <taxon>Pseudomonadota</taxon>
        <taxon>Alphaproteobacteria</taxon>
        <taxon>Rhodobacterales</taxon>
        <taxon>Paracoccaceae</taxon>
        <taxon>Paracoccus</taxon>
    </lineage>
</organism>
<feature type="transmembrane region" description="Helical" evidence="1">
    <location>
        <begin position="101"/>
        <end position="119"/>
    </location>
</feature>